<evidence type="ECO:0000256" key="2">
    <source>
        <dbReference type="ARBA" id="ARBA00023125"/>
    </source>
</evidence>
<dbReference type="InterPro" id="IPR011663">
    <property type="entry name" value="UTRA"/>
</dbReference>
<dbReference type="InterPro" id="IPR028978">
    <property type="entry name" value="Chorismate_lyase_/UTRA_dom_sf"/>
</dbReference>
<dbReference type="SUPFAM" id="SSF64288">
    <property type="entry name" value="Chorismate lyase-like"/>
    <property type="match status" value="1"/>
</dbReference>
<dbReference type="Gene3D" id="1.10.10.10">
    <property type="entry name" value="Winged helix-like DNA-binding domain superfamily/Winged helix DNA-binding domain"/>
    <property type="match status" value="1"/>
</dbReference>
<dbReference type="Proteomes" id="UP001589536">
    <property type="component" value="Unassembled WGS sequence"/>
</dbReference>
<dbReference type="RefSeq" id="WP_345053234.1">
    <property type="nucleotide sequence ID" value="NZ_BAABED010000001.1"/>
</dbReference>
<dbReference type="InterPro" id="IPR012702">
    <property type="entry name" value="CP_lyase_PhnF"/>
</dbReference>
<dbReference type="InterPro" id="IPR050679">
    <property type="entry name" value="Bact_HTH_transcr_reg"/>
</dbReference>
<dbReference type="CDD" id="cd07377">
    <property type="entry name" value="WHTH_GntR"/>
    <property type="match status" value="1"/>
</dbReference>
<dbReference type="Pfam" id="PF07702">
    <property type="entry name" value="UTRA"/>
    <property type="match status" value="1"/>
</dbReference>
<protein>
    <submittedName>
        <fullName evidence="5">Phosphonate metabolism transcriptional regulator PhnF</fullName>
    </submittedName>
</protein>
<reference evidence="5 6" key="1">
    <citation type="submission" date="2024-09" db="EMBL/GenBank/DDBJ databases">
        <authorList>
            <person name="Sun Q."/>
            <person name="Mori K."/>
        </authorList>
    </citation>
    <scope>NUCLEOTIDE SEQUENCE [LARGE SCALE GENOMIC DNA]</scope>
    <source>
        <strain evidence="5 6">JCM 13519</strain>
    </source>
</reference>
<evidence type="ECO:0000256" key="1">
    <source>
        <dbReference type="ARBA" id="ARBA00023015"/>
    </source>
</evidence>
<keyword evidence="2" id="KW-0238">DNA-binding</keyword>
<dbReference type="PANTHER" id="PTHR44846">
    <property type="entry name" value="MANNOSYL-D-GLYCERATE TRANSPORT/METABOLISM SYSTEM REPRESSOR MNGR-RELATED"/>
    <property type="match status" value="1"/>
</dbReference>
<sequence length="246" mass="25770">MSSQTRSPSGYSTWRLIAEGLRRDILDGAAPSGSRLPSENELAARFGVHRNTVRQAVSALTAEGLVDSRRGSGTFVAAHGTLVHRIGTRTRLSDSLREGSVASGQLLECAVEPAPPAGIAARLRLDGRPALRLELVRSVNGVPVSRATQWYAADSVPGLPKQFAALGTITGALHALGITDYVRASTSVGGRHATPEESEDLGLPVGSVVLEVRALDALPDGTPLQFGVTRFAASRVELDVEHPASG</sequence>
<dbReference type="InterPro" id="IPR036388">
    <property type="entry name" value="WH-like_DNA-bd_sf"/>
</dbReference>
<comment type="caution">
    <text evidence="5">The sequence shown here is derived from an EMBL/GenBank/DDBJ whole genome shotgun (WGS) entry which is preliminary data.</text>
</comment>
<dbReference type="SUPFAM" id="SSF46785">
    <property type="entry name" value="Winged helix' DNA-binding domain"/>
    <property type="match status" value="1"/>
</dbReference>
<keyword evidence="3" id="KW-0804">Transcription</keyword>
<dbReference type="SMART" id="SM00866">
    <property type="entry name" value="UTRA"/>
    <property type="match status" value="1"/>
</dbReference>
<dbReference type="EMBL" id="JBHMBH010000012">
    <property type="protein sequence ID" value="MFB9713714.1"/>
    <property type="molecule type" value="Genomic_DNA"/>
</dbReference>
<keyword evidence="6" id="KW-1185">Reference proteome</keyword>
<evidence type="ECO:0000256" key="3">
    <source>
        <dbReference type="ARBA" id="ARBA00023163"/>
    </source>
</evidence>
<dbReference type="SMART" id="SM00345">
    <property type="entry name" value="HTH_GNTR"/>
    <property type="match status" value="1"/>
</dbReference>
<evidence type="ECO:0000313" key="5">
    <source>
        <dbReference type="EMBL" id="MFB9713714.1"/>
    </source>
</evidence>
<keyword evidence="1" id="KW-0805">Transcription regulation</keyword>
<dbReference type="Gene3D" id="3.40.1410.10">
    <property type="entry name" value="Chorismate lyase-like"/>
    <property type="match status" value="1"/>
</dbReference>
<dbReference type="PRINTS" id="PR00035">
    <property type="entry name" value="HTHGNTR"/>
</dbReference>
<organism evidence="5 6">
    <name type="scientific">Arthrobacter methylotrophus</name>
    <dbReference type="NCBI Taxonomy" id="121291"/>
    <lineage>
        <taxon>Bacteria</taxon>
        <taxon>Bacillati</taxon>
        <taxon>Actinomycetota</taxon>
        <taxon>Actinomycetes</taxon>
        <taxon>Micrococcales</taxon>
        <taxon>Micrococcaceae</taxon>
        <taxon>Arthrobacter</taxon>
    </lineage>
</organism>
<proteinExistence type="predicted"/>
<feature type="domain" description="HTH gntR-type" evidence="4">
    <location>
        <begin position="11"/>
        <end position="79"/>
    </location>
</feature>
<dbReference type="NCBIfam" id="TIGR02325">
    <property type="entry name" value="C_P_lyase_phnF"/>
    <property type="match status" value="1"/>
</dbReference>
<dbReference type="PANTHER" id="PTHR44846:SF1">
    <property type="entry name" value="MANNOSYL-D-GLYCERATE TRANSPORT_METABOLISM SYSTEM REPRESSOR MNGR-RELATED"/>
    <property type="match status" value="1"/>
</dbReference>
<dbReference type="Pfam" id="PF00392">
    <property type="entry name" value="GntR"/>
    <property type="match status" value="1"/>
</dbReference>
<name>A0ABV5UMG5_9MICC</name>
<gene>
    <name evidence="5" type="primary">phnF</name>
    <name evidence="5" type="ORF">ACFFPI_06045</name>
</gene>
<dbReference type="InterPro" id="IPR036390">
    <property type="entry name" value="WH_DNA-bd_sf"/>
</dbReference>
<evidence type="ECO:0000259" key="4">
    <source>
        <dbReference type="PROSITE" id="PS50949"/>
    </source>
</evidence>
<dbReference type="PROSITE" id="PS50949">
    <property type="entry name" value="HTH_GNTR"/>
    <property type="match status" value="1"/>
</dbReference>
<evidence type="ECO:0000313" key="6">
    <source>
        <dbReference type="Proteomes" id="UP001589536"/>
    </source>
</evidence>
<dbReference type="InterPro" id="IPR000524">
    <property type="entry name" value="Tscrpt_reg_HTH_GntR"/>
</dbReference>
<accession>A0ABV5UMG5</accession>